<dbReference type="Pfam" id="PF00664">
    <property type="entry name" value="ABC_membrane"/>
    <property type="match status" value="1"/>
</dbReference>
<evidence type="ECO:0000256" key="9">
    <source>
        <dbReference type="SAM" id="MobiDB-lite"/>
    </source>
</evidence>
<dbReference type="InterPro" id="IPR003439">
    <property type="entry name" value="ABC_transporter-like_ATP-bd"/>
</dbReference>
<dbReference type="GO" id="GO:0015421">
    <property type="term" value="F:ABC-type oligopeptide transporter activity"/>
    <property type="evidence" value="ECO:0007669"/>
    <property type="project" value="TreeGrafter"/>
</dbReference>
<accession>S0FT42</accession>
<dbReference type="InterPro" id="IPR003593">
    <property type="entry name" value="AAA+_ATPase"/>
</dbReference>
<dbReference type="GO" id="GO:0016887">
    <property type="term" value="F:ATP hydrolysis activity"/>
    <property type="evidence" value="ECO:0007669"/>
    <property type="project" value="InterPro"/>
</dbReference>
<keyword evidence="5" id="KW-0547">Nucleotide-binding</keyword>
<dbReference type="Gene3D" id="1.20.1560.10">
    <property type="entry name" value="ABC transporter type 1, transmembrane domain"/>
    <property type="match status" value="1"/>
</dbReference>
<dbReference type="GO" id="GO:0005524">
    <property type="term" value="F:ATP binding"/>
    <property type="evidence" value="ECO:0007669"/>
    <property type="project" value="UniProtKB-KW"/>
</dbReference>
<evidence type="ECO:0000259" key="12">
    <source>
        <dbReference type="PROSITE" id="PS50929"/>
    </source>
</evidence>
<evidence type="ECO:0000256" key="10">
    <source>
        <dbReference type="SAM" id="Phobius"/>
    </source>
</evidence>
<dbReference type="InterPro" id="IPR027417">
    <property type="entry name" value="P-loop_NTPase"/>
</dbReference>
<dbReference type="PROSITE" id="PS00211">
    <property type="entry name" value="ABC_TRANSPORTER_1"/>
    <property type="match status" value="1"/>
</dbReference>
<evidence type="ECO:0000259" key="11">
    <source>
        <dbReference type="PROSITE" id="PS50893"/>
    </source>
</evidence>
<feature type="transmembrane region" description="Helical" evidence="10">
    <location>
        <begin position="180"/>
        <end position="199"/>
    </location>
</feature>
<feature type="region of interest" description="Disordered" evidence="9">
    <location>
        <begin position="1"/>
        <end position="27"/>
    </location>
</feature>
<feature type="transmembrane region" description="Helical" evidence="10">
    <location>
        <begin position="291"/>
        <end position="310"/>
    </location>
</feature>
<comment type="subcellular location">
    <subcellularLocation>
        <location evidence="1">Cell membrane</location>
        <topology evidence="1">Multi-pass membrane protein</topology>
    </subcellularLocation>
</comment>
<dbReference type="PROSITE" id="PS50893">
    <property type="entry name" value="ABC_TRANSPORTER_2"/>
    <property type="match status" value="1"/>
</dbReference>
<dbReference type="Proteomes" id="UP000014155">
    <property type="component" value="Unassembled WGS sequence"/>
</dbReference>
<dbReference type="Gene3D" id="3.40.50.300">
    <property type="entry name" value="P-loop containing nucleotide triphosphate hydrolases"/>
    <property type="match status" value="1"/>
</dbReference>
<evidence type="ECO:0000256" key="2">
    <source>
        <dbReference type="ARBA" id="ARBA00022448"/>
    </source>
</evidence>
<keyword evidence="2" id="KW-0813">Transport</keyword>
<name>S0FT42_RUMCE</name>
<protein>
    <submittedName>
        <fullName evidence="13">ABC transporter</fullName>
    </submittedName>
</protein>
<dbReference type="InterPro" id="IPR036640">
    <property type="entry name" value="ABC1_TM_sf"/>
</dbReference>
<dbReference type="InterPro" id="IPR039421">
    <property type="entry name" value="Type_1_exporter"/>
</dbReference>
<dbReference type="PATRIC" id="fig|1195236.3.peg.793"/>
<keyword evidence="14" id="KW-1185">Reference proteome</keyword>
<keyword evidence="8 10" id="KW-0472">Membrane</keyword>
<dbReference type="Pfam" id="PF00005">
    <property type="entry name" value="ABC_tran"/>
    <property type="match status" value="1"/>
</dbReference>
<evidence type="ECO:0000256" key="7">
    <source>
        <dbReference type="ARBA" id="ARBA00022989"/>
    </source>
</evidence>
<reference evidence="13 14" key="1">
    <citation type="journal article" date="2013" name="Genome Announc.">
        <title>Draft Genome Sequence of the Cellulolytic, Mesophilic, Anaerobic Bacterium Clostridium termitidis Strain CT1112 (DSM 5398).</title>
        <authorList>
            <person name="Lal S."/>
            <person name="Ramachandran U."/>
            <person name="Zhang X."/>
            <person name="Munir R."/>
            <person name="Sparling R."/>
            <person name="Levin D.B."/>
        </authorList>
    </citation>
    <scope>NUCLEOTIDE SEQUENCE [LARGE SCALE GENOMIC DNA]</scope>
    <source>
        <strain evidence="13 14">CT1112</strain>
    </source>
</reference>
<dbReference type="eggNOG" id="COG1132">
    <property type="taxonomic scope" value="Bacteria"/>
</dbReference>
<evidence type="ECO:0000256" key="5">
    <source>
        <dbReference type="ARBA" id="ARBA00022741"/>
    </source>
</evidence>
<feature type="transmembrane region" description="Helical" evidence="10">
    <location>
        <begin position="104"/>
        <end position="127"/>
    </location>
</feature>
<keyword evidence="7 10" id="KW-1133">Transmembrane helix</keyword>
<organism evidence="13 14">
    <name type="scientific">Ruminiclostridium cellobioparum subsp. termitidis CT1112</name>
    <dbReference type="NCBI Taxonomy" id="1195236"/>
    <lineage>
        <taxon>Bacteria</taxon>
        <taxon>Bacillati</taxon>
        <taxon>Bacillota</taxon>
        <taxon>Clostridia</taxon>
        <taxon>Eubacteriales</taxon>
        <taxon>Oscillospiraceae</taxon>
        <taxon>Ruminiclostridium</taxon>
    </lineage>
</organism>
<dbReference type="AlphaFoldDB" id="S0FT42"/>
<dbReference type="EMBL" id="AORV01000018">
    <property type="protein sequence ID" value="EMS73501.1"/>
    <property type="molecule type" value="Genomic_DNA"/>
</dbReference>
<dbReference type="InterPro" id="IPR011527">
    <property type="entry name" value="ABC1_TM_dom"/>
</dbReference>
<comment type="caution">
    <text evidence="13">The sequence shown here is derived from an EMBL/GenBank/DDBJ whole genome shotgun (WGS) entry which is preliminary data.</text>
</comment>
<dbReference type="PANTHER" id="PTHR43394">
    <property type="entry name" value="ATP-DEPENDENT PERMEASE MDL1, MITOCHONDRIAL"/>
    <property type="match status" value="1"/>
</dbReference>
<dbReference type="SUPFAM" id="SSF90123">
    <property type="entry name" value="ABC transporter transmembrane region"/>
    <property type="match status" value="1"/>
</dbReference>
<gene>
    <name evidence="13" type="ORF">CTER_0475</name>
</gene>
<feature type="domain" description="ABC transporter" evidence="11">
    <location>
        <begin position="381"/>
        <end position="614"/>
    </location>
</feature>
<dbReference type="STRING" id="1195236.CTER_0475"/>
<dbReference type="FunFam" id="3.40.50.300:FF:000287">
    <property type="entry name" value="Multidrug ABC transporter ATP-binding protein"/>
    <property type="match status" value="1"/>
</dbReference>
<evidence type="ECO:0000313" key="13">
    <source>
        <dbReference type="EMBL" id="EMS73501.1"/>
    </source>
</evidence>
<sequence length="620" mass="68269">MSAQTRNKPHGRPAGGPMGPGPMGGVAEKPKNFKETWGKLIAYCKNYMPAVVVALVLAAIGTVLQIVGPDKLKEITNEIMKGLPALVNGKQILGTIDLSAVKSIAFLLVAFYAGSTVLSFIQSYMMATITQKISKNMRTGISQKINRMPLKYFDKVSYGDVLSRVTNDVDTIGMTMNQSIGNLVTSITMFVGSAIMMFYNNWIMALTAIGSSIFGFAFMSIIMMKSQKYFVRQQNDLGAANGHVEEVYSGHNVVKAYNGGKEAKKVFENVNQNLFDSGWKSQFMSGMMMPFMAFIGNFGYVAVCVVGAALAMNGTISFGVIVAFMIYIRLFTQPLSQIAQAFQNLQRTAAASERVFEFFDEEELSDESQKAKRLENVKGDVEFRHVKFGYTPDKTIIHDFSAKIRAGQKVAIVGPTGAGKTTMVNLLMRFYELDSGEILLDDIPESQVRRENVHEQFGMVLQDTWLFEGTIKENIIYCKQGVTDGQVIAACKAVGLHHFIKTLPHGYDTPLNDKANLSQGQKQLVTIARAMIQNAPMLILDEATSSVDTRTELLIQEAMDKLTQGRTSFVIAHRLSTIKNADLILVMKDGDIIESGSHLELLAKGGFYADLYNSQFEPAA</sequence>
<evidence type="ECO:0000256" key="1">
    <source>
        <dbReference type="ARBA" id="ARBA00004651"/>
    </source>
</evidence>
<dbReference type="PANTHER" id="PTHR43394:SF1">
    <property type="entry name" value="ATP-BINDING CASSETTE SUB-FAMILY B MEMBER 10, MITOCHONDRIAL"/>
    <property type="match status" value="1"/>
</dbReference>
<dbReference type="InterPro" id="IPR017871">
    <property type="entry name" value="ABC_transporter-like_CS"/>
</dbReference>
<evidence type="ECO:0000256" key="6">
    <source>
        <dbReference type="ARBA" id="ARBA00022840"/>
    </source>
</evidence>
<proteinExistence type="predicted"/>
<dbReference type="RefSeq" id="WP_004623813.1">
    <property type="nucleotide sequence ID" value="NZ_AORV01000018.1"/>
</dbReference>
<dbReference type="PROSITE" id="PS50929">
    <property type="entry name" value="ABC_TM1F"/>
    <property type="match status" value="1"/>
</dbReference>
<evidence type="ECO:0000256" key="3">
    <source>
        <dbReference type="ARBA" id="ARBA00022475"/>
    </source>
</evidence>
<feature type="transmembrane region" description="Helical" evidence="10">
    <location>
        <begin position="47"/>
        <end position="67"/>
    </location>
</feature>
<dbReference type="SMART" id="SM00382">
    <property type="entry name" value="AAA"/>
    <property type="match status" value="1"/>
</dbReference>
<dbReference type="GO" id="GO:0005886">
    <property type="term" value="C:plasma membrane"/>
    <property type="evidence" value="ECO:0007669"/>
    <property type="project" value="UniProtKB-SubCell"/>
</dbReference>
<feature type="transmembrane region" description="Helical" evidence="10">
    <location>
        <begin position="205"/>
        <end position="224"/>
    </location>
</feature>
<feature type="domain" description="ABC transmembrane type-1" evidence="12">
    <location>
        <begin position="52"/>
        <end position="347"/>
    </location>
</feature>
<evidence type="ECO:0000256" key="8">
    <source>
        <dbReference type="ARBA" id="ARBA00023136"/>
    </source>
</evidence>
<evidence type="ECO:0000313" key="14">
    <source>
        <dbReference type="Proteomes" id="UP000014155"/>
    </source>
</evidence>
<feature type="compositionally biased region" description="Gly residues" evidence="9">
    <location>
        <begin position="13"/>
        <end position="24"/>
    </location>
</feature>
<dbReference type="CDD" id="cd03254">
    <property type="entry name" value="ABCC_Glucan_exporter_like"/>
    <property type="match status" value="1"/>
</dbReference>
<dbReference type="FunFam" id="1.20.1560.10:FF:000011">
    <property type="entry name" value="Multidrug ABC transporter ATP-binding protein"/>
    <property type="match status" value="1"/>
</dbReference>
<keyword evidence="3" id="KW-1003">Cell membrane</keyword>
<keyword evidence="4 10" id="KW-0812">Transmembrane</keyword>
<dbReference type="SUPFAM" id="SSF52540">
    <property type="entry name" value="P-loop containing nucleoside triphosphate hydrolases"/>
    <property type="match status" value="1"/>
</dbReference>
<dbReference type="CDD" id="cd18547">
    <property type="entry name" value="ABC_6TM_Tm288_like"/>
    <property type="match status" value="1"/>
</dbReference>
<keyword evidence="6" id="KW-0067">ATP-binding</keyword>
<evidence type="ECO:0000256" key="4">
    <source>
        <dbReference type="ARBA" id="ARBA00022692"/>
    </source>
</evidence>